<feature type="domain" description="DUF2726" evidence="2">
    <location>
        <begin position="75"/>
        <end position="186"/>
    </location>
</feature>
<keyword evidence="1" id="KW-1133">Transmembrane helix</keyword>
<dbReference type="RefSeq" id="WP_136058488.1">
    <property type="nucleotide sequence ID" value="NZ_DACWWF010000003.1"/>
</dbReference>
<dbReference type="AlphaFoldDB" id="A0A379U5R3"/>
<reference evidence="3 4" key="1">
    <citation type="submission" date="2018-06" db="EMBL/GenBank/DDBJ databases">
        <authorList>
            <consortium name="Pathogen Informatics"/>
            <person name="Doyle S."/>
        </authorList>
    </citation>
    <scope>NUCLEOTIDE SEQUENCE [LARGE SCALE GENOMIC DNA]</scope>
    <source>
        <strain evidence="3 4">NCTC10060</strain>
    </source>
</reference>
<name>A0A379U5R3_SALDZ</name>
<dbReference type="Proteomes" id="UP000254633">
    <property type="component" value="Unassembled WGS sequence"/>
</dbReference>
<evidence type="ECO:0000259" key="2">
    <source>
        <dbReference type="Pfam" id="PF10881"/>
    </source>
</evidence>
<sequence>MFNFESIVLFIFLISILLFIVYFDFPYLFNKSKFKKNIITSHSVDNQVSDIVLPTGIFDSKHVFYRKKNFTSFPDSEYYKPLHDLLGDNYYILYKTYFFDIFDCISSLNGNEISFTPHNPLFYYYFDFVIVRKSDSLIVCAIELNESLFKDKDNISKDNDFYKALKDANIYFIRANSTVYLIEKIKVMLSRFN</sequence>
<dbReference type="Pfam" id="PF10881">
    <property type="entry name" value="DUF2726"/>
    <property type="match status" value="1"/>
</dbReference>
<organism evidence="3 4">
    <name type="scientific">Salmonella diarizonae</name>
    <dbReference type="NCBI Taxonomy" id="59204"/>
    <lineage>
        <taxon>Bacteria</taxon>
        <taxon>Pseudomonadati</taxon>
        <taxon>Pseudomonadota</taxon>
        <taxon>Gammaproteobacteria</taxon>
        <taxon>Enterobacterales</taxon>
        <taxon>Enterobacteriaceae</taxon>
        <taxon>Salmonella</taxon>
    </lineage>
</organism>
<accession>A0A379U5R3</accession>
<dbReference type="InterPro" id="IPR024402">
    <property type="entry name" value="DUF2726"/>
</dbReference>
<keyword evidence="1" id="KW-0472">Membrane</keyword>
<keyword evidence="1" id="KW-0812">Transmembrane</keyword>
<evidence type="ECO:0000313" key="3">
    <source>
        <dbReference type="EMBL" id="SUG57325.1"/>
    </source>
</evidence>
<gene>
    <name evidence="3" type="ORF">NCTC10060_04539</name>
</gene>
<evidence type="ECO:0000256" key="1">
    <source>
        <dbReference type="SAM" id="Phobius"/>
    </source>
</evidence>
<proteinExistence type="predicted"/>
<dbReference type="EMBL" id="UGXH01000003">
    <property type="protein sequence ID" value="SUG57325.1"/>
    <property type="molecule type" value="Genomic_DNA"/>
</dbReference>
<evidence type="ECO:0000313" key="4">
    <source>
        <dbReference type="Proteomes" id="UP000254633"/>
    </source>
</evidence>
<feature type="transmembrane region" description="Helical" evidence="1">
    <location>
        <begin position="6"/>
        <end position="29"/>
    </location>
</feature>
<protein>
    <submittedName>
        <fullName evidence="3">Protein of uncharacterized function (DUF2726)</fullName>
    </submittedName>
</protein>